<feature type="compositionally biased region" description="Polar residues" evidence="1">
    <location>
        <begin position="626"/>
        <end position="636"/>
    </location>
</feature>
<protein>
    <submittedName>
        <fullName evidence="2">Uncharacterized protein</fullName>
    </submittedName>
</protein>
<comment type="caution">
    <text evidence="2">The sequence shown here is derived from an EMBL/GenBank/DDBJ whole genome shotgun (WGS) entry which is preliminary data.</text>
</comment>
<organism evidence="2 3">
    <name type="scientific">Pseudocercospora eumusae</name>
    <dbReference type="NCBI Taxonomy" id="321146"/>
    <lineage>
        <taxon>Eukaryota</taxon>
        <taxon>Fungi</taxon>
        <taxon>Dikarya</taxon>
        <taxon>Ascomycota</taxon>
        <taxon>Pezizomycotina</taxon>
        <taxon>Dothideomycetes</taxon>
        <taxon>Dothideomycetidae</taxon>
        <taxon>Mycosphaerellales</taxon>
        <taxon>Mycosphaerellaceae</taxon>
        <taxon>Pseudocercospora</taxon>
    </lineage>
</organism>
<sequence>MAAMADVDVDVLELRRVKSSEHVSSSKAAKEKRKNKLPLLPSSFTEKGENNNDNVPTADVASGTCTLLNQRRLANEESNTHAHARHFVLHPSPSPTAAPRPQKKMKRRHSSVAAAATVAAAASAEAGPSRKKKRPHSKHTCSPISIPTVAHVPQSLAPAMRRSVLTEQGEQDQHIYHLERLFREACDEIKGLKAMMEQTKAECAKRELRVRQDLLFKAVLQQDRAEKQLQHQRNRWSRIVASEKAEKDREIEKLNETHEKMLDDERVRFSAKYRYIEDEAKKAKQDYHNMWTNCQIMQMHYDSSQSTLRAVENDLTELQRLEIEERVQREDMRRGEPPAYDSIADPKRYLPPYEAHQHRDHSTFSIATLTELTQGRFDAALKRAIKRSLALRESADRRLVGAAGSELFAAASEALAATAKDLNRVMNHTLQTPPKENARKRSSTASSKDPLYIAEHVARSLIDSLHNLLAAMDLRGYCGAHMTGSQKLANGVHFRHIDDTLLLALKTKLDGTVLEKVKSSGCSRCESYHCGGYCARLHTASYYLGIVESIRKKVDNVCSRDRQGTHLKETIAWLTDTIETERAQAATVSPPLPREASLTPLMGDGGNSQMVVEVPVVQPNIPPRSYQPSFTTNPMLPSTAVPSFGVSDDQQSSSAARQPPRRSPRRAASRLTPTALSSLFSDTDDNDLSDADSEHSEYHAGNSQVHNERRTNVTTRSQFRSSRSQDVMEPDESG</sequence>
<feature type="region of interest" description="Disordered" evidence="1">
    <location>
        <begin position="86"/>
        <end position="146"/>
    </location>
</feature>
<dbReference type="Proteomes" id="UP000070133">
    <property type="component" value="Unassembled WGS sequence"/>
</dbReference>
<feature type="compositionally biased region" description="Low complexity" evidence="1">
    <location>
        <begin position="111"/>
        <end position="126"/>
    </location>
</feature>
<proteinExistence type="predicted"/>
<feature type="region of interest" description="Disordered" evidence="1">
    <location>
        <begin position="623"/>
        <end position="734"/>
    </location>
</feature>
<dbReference type="AlphaFoldDB" id="A0A139HWX7"/>
<feature type="region of interest" description="Disordered" evidence="1">
    <location>
        <begin position="16"/>
        <end position="59"/>
    </location>
</feature>
<feature type="compositionally biased region" description="Basic residues" evidence="1">
    <location>
        <begin position="129"/>
        <end position="139"/>
    </location>
</feature>
<evidence type="ECO:0000256" key="1">
    <source>
        <dbReference type="SAM" id="MobiDB-lite"/>
    </source>
</evidence>
<feature type="compositionally biased region" description="Basic residues" evidence="1">
    <location>
        <begin position="101"/>
        <end position="110"/>
    </location>
</feature>
<evidence type="ECO:0000313" key="3">
    <source>
        <dbReference type="Proteomes" id="UP000070133"/>
    </source>
</evidence>
<feature type="compositionally biased region" description="Low complexity" evidence="1">
    <location>
        <begin position="647"/>
        <end position="658"/>
    </location>
</feature>
<reference evidence="2 3" key="1">
    <citation type="submission" date="2015-07" db="EMBL/GenBank/DDBJ databases">
        <title>Comparative genomics of the Sigatoka disease complex on banana suggests a link between parallel evolutionary changes in Pseudocercospora fijiensis and Pseudocercospora eumusae and increased virulence on the banana host.</title>
        <authorList>
            <person name="Chang T.-C."/>
            <person name="Salvucci A."/>
            <person name="Crous P.W."/>
            <person name="Stergiopoulos I."/>
        </authorList>
    </citation>
    <scope>NUCLEOTIDE SEQUENCE [LARGE SCALE GENOMIC DNA]</scope>
    <source>
        <strain evidence="2 3">CBS 114824</strain>
    </source>
</reference>
<dbReference type="EMBL" id="LFZN01000004">
    <property type="protein sequence ID" value="KXT06937.1"/>
    <property type="molecule type" value="Genomic_DNA"/>
</dbReference>
<feature type="compositionally biased region" description="Basic residues" evidence="1">
    <location>
        <begin position="659"/>
        <end position="668"/>
    </location>
</feature>
<dbReference type="OrthoDB" id="3647557at2759"/>
<name>A0A139HWX7_9PEZI</name>
<keyword evidence="3" id="KW-1185">Reference proteome</keyword>
<evidence type="ECO:0000313" key="2">
    <source>
        <dbReference type="EMBL" id="KXT06937.1"/>
    </source>
</evidence>
<gene>
    <name evidence="2" type="ORF">AC578_7331</name>
</gene>
<feature type="compositionally biased region" description="Acidic residues" evidence="1">
    <location>
        <begin position="682"/>
        <end position="691"/>
    </location>
</feature>
<accession>A0A139HWX7</accession>
<feature type="compositionally biased region" description="Low complexity" evidence="1">
    <location>
        <begin position="716"/>
        <end position="725"/>
    </location>
</feature>